<dbReference type="SUPFAM" id="SSF46689">
    <property type="entry name" value="Homeodomain-like"/>
    <property type="match status" value="1"/>
</dbReference>
<dbReference type="Proteomes" id="UP000241346">
    <property type="component" value="Unassembled WGS sequence"/>
</dbReference>
<organism evidence="1 2">
    <name type="scientific">Photobacterium rosenbergii</name>
    <dbReference type="NCBI Taxonomy" id="294936"/>
    <lineage>
        <taxon>Bacteria</taxon>
        <taxon>Pseudomonadati</taxon>
        <taxon>Pseudomonadota</taxon>
        <taxon>Gammaproteobacteria</taxon>
        <taxon>Vibrionales</taxon>
        <taxon>Vibrionaceae</taxon>
        <taxon>Photobacterium</taxon>
    </lineage>
</organism>
<dbReference type="EMBL" id="PYMB01000020">
    <property type="protein sequence ID" value="PSW08563.1"/>
    <property type="molecule type" value="Genomic_DNA"/>
</dbReference>
<sequence>MAKVTPEQALKTRQRILDAVIQCLLDPQIGYEKMTYTRLQTMTGISRGGILNHFGKKAAFISALDGTIFNTVLNELDLSSREAFNASFEVAMTRPSFHAVLQLLISNASHHVAIGHAKQAWLELEQLIEEKLGAEAKNDDLPRLLGRSFFLLTTRKAA</sequence>
<evidence type="ECO:0000313" key="2">
    <source>
        <dbReference type="Proteomes" id="UP000241346"/>
    </source>
</evidence>
<gene>
    <name evidence="1" type="ORF">C9J01_23370</name>
</gene>
<dbReference type="AlphaFoldDB" id="A0A2T3N6X1"/>
<reference evidence="1 2" key="1">
    <citation type="submission" date="2018-03" db="EMBL/GenBank/DDBJ databases">
        <title>Whole genome sequencing of Histamine producing bacteria.</title>
        <authorList>
            <person name="Butler K."/>
        </authorList>
    </citation>
    <scope>NUCLEOTIDE SEQUENCE [LARGE SCALE GENOMIC DNA]</scope>
    <source>
        <strain evidence="1 2">DSM 19138</strain>
    </source>
</reference>
<dbReference type="Gene3D" id="1.10.357.10">
    <property type="entry name" value="Tetracycline Repressor, domain 2"/>
    <property type="match status" value="1"/>
</dbReference>
<dbReference type="Pfam" id="PF18285">
    <property type="entry name" value="LuxT_C"/>
    <property type="match status" value="1"/>
</dbReference>
<dbReference type="RefSeq" id="WP_107300537.1">
    <property type="nucleotide sequence ID" value="NZ_PYMB01000020.1"/>
</dbReference>
<dbReference type="InterPro" id="IPR009057">
    <property type="entry name" value="Homeodomain-like_sf"/>
</dbReference>
<name>A0A2T3N6X1_9GAMM</name>
<evidence type="ECO:0000313" key="1">
    <source>
        <dbReference type="EMBL" id="PSW08563.1"/>
    </source>
</evidence>
<comment type="caution">
    <text evidence="1">The sequence shown here is derived from an EMBL/GenBank/DDBJ whole genome shotgun (WGS) entry which is preliminary data.</text>
</comment>
<proteinExistence type="predicted"/>
<protein>
    <submittedName>
        <fullName evidence="1">Transcriptional regulator</fullName>
    </submittedName>
</protein>
<accession>A0A2T3N6X1</accession>
<dbReference type="OrthoDB" id="5816932at2"/>